<evidence type="ECO:0000259" key="7">
    <source>
        <dbReference type="Pfam" id="PF14322"/>
    </source>
</evidence>
<proteinExistence type="inferred from homology"/>
<name>K5D961_9BACE</name>
<protein>
    <recommendedName>
        <fullName evidence="10">RagB/SusD domain-containing protein</fullName>
    </recommendedName>
</protein>
<dbReference type="AlphaFoldDB" id="K5D961"/>
<evidence type="ECO:0000256" key="4">
    <source>
        <dbReference type="ARBA" id="ARBA00023136"/>
    </source>
</evidence>
<dbReference type="Proteomes" id="UP000007995">
    <property type="component" value="Unassembled WGS sequence"/>
</dbReference>
<dbReference type="Gene3D" id="1.25.40.390">
    <property type="match status" value="1"/>
</dbReference>
<evidence type="ECO:0000313" key="9">
    <source>
        <dbReference type="Proteomes" id="UP000007995"/>
    </source>
</evidence>
<evidence type="ECO:0000256" key="2">
    <source>
        <dbReference type="ARBA" id="ARBA00006275"/>
    </source>
</evidence>
<feature type="domain" description="RagB/SusD" evidence="6">
    <location>
        <begin position="289"/>
        <end position="576"/>
    </location>
</feature>
<comment type="similarity">
    <text evidence="2">Belongs to the SusD family.</text>
</comment>
<gene>
    <name evidence="8" type="ORF">HMPREF1057_03034</name>
</gene>
<dbReference type="SUPFAM" id="SSF48452">
    <property type="entry name" value="TPR-like"/>
    <property type="match status" value="1"/>
</dbReference>
<dbReference type="Pfam" id="PF14322">
    <property type="entry name" value="SusD-like_3"/>
    <property type="match status" value="1"/>
</dbReference>
<dbReference type="EMBL" id="AGXW01000012">
    <property type="protein sequence ID" value="EKJ89493.1"/>
    <property type="molecule type" value="Genomic_DNA"/>
</dbReference>
<organism evidence="8 9">
    <name type="scientific">Bacteroides finegoldii CL09T03C10</name>
    <dbReference type="NCBI Taxonomy" id="997888"/>
    <lineage>
        <taxon>Bacteria</taxon>
        <taxon>Pseudomonadati</taxon>
        <taxon>Bacteroidota</taxon>
        <taxon>Bacteroidia</taxon>
        <taxon>Bacteroidales</taxon>
        <taxon>Bacteroidaceae</taxon>
        <taxon>Bacteroides</taxon>
    </lineage>
</organism>
<dbReference type="OrthoDB" id="691231at2"/>
<keyword evidence="3" id="KW-0732">Signal</keyword>
<accession>K5D961</accession>
<feature type="domain" description="SusD-like N-terminal" evidence="7">
    <location>
        <begin position="94"/>
        <end position="195"/>
    </location>
</feature>
<dbReference type="HOGENOM" id="CLU_015553_0_3_10"/>
<evidence type="ECO:0000259" key="6">
    <source>
        <dbReference type="Pfam" id="PF07980"/>
    </source>
</evidence>
<comment type="caution">
    <text evidence="8">The sequence shown here is derived from an EMBL/GenBank/DDBJ whole genome shotgun (WGS) entry which is preliminary data.</text>
</comment>
<keyword evidence="4" id="KW-0472">Membrane</keyword>
<dbReference type="InterPro" id="IPR011990">
    <property type="entry name" value="TPR-like_helical_dom_sf"/>
</dbReference>
<evidence type="ECO:0008006" key="10">
    <source>
        <dbReference type="Google" id="ProtNLM"/>
    </source>
</evidence>
<dbReference type="GO" id="GO:0009279">
    <property type="term" value="C:cell outer membrane"/>
    <property type="evidence" value="ECO:0007669"/>
    <property type="project" value="UniProtKB-SubCell"/>
</dbReference>
<sequence>MKLKRIIYGALSMALLASCSDQMNYHEYTNNDKEYIARNFGYVGGLITDLYISLDADFGNYSGAILGAATDEAEYAYTGNEIYDFFNGAWSPSNPKSSLWNKNYTAIAKCNQFMEEFTGLTFPELKYNADYEKQMFRYNNYQYEVRFLRAYFYFNLVRQYGDVPFTDHVMTPAEANTLSRKPAQEVFNYIIDECDNIKDEIIEDYSKLGDMALGKSETARANKITVLALKARTALYAASPLFNPENVKELWYRAAKANKELLDACEKAGMNLVSYASLFGDTNWQATSEIIFGKRNAESNSFESYNFPIGVEGGKGGNCPTQTLVDAYEFQATGLRPDETEGWDPNKPYYDKRDPRFALTIIKNGDGGGSEKEGKRWPSYNENTLQTYYGGANGEPLSGGTPTSYYLKKYCNAAVDLRSGKSTKMRHTWIIFRLGEVYLNYAESVYRYLDENPYATTKEFPMSAVSAINKVRARTGVNMPAFPDKMSKEAFWKKYKNERMVELAFEGHRFWDVRRWKEADKHFKSIDEMKITRNVGGDYNYERKTVNRQWDDKMYLFPIPQSERTKNPNLTQNPGW</sequence>
<dbReference type="InterPro" id="IPR033985">
    <property type="entry name" value="SusD-like_N"/>
</dbReference>
<dbReference type="InterPro" id="IPR012944">
    <property type="entry name" value="SusD_RagB_dom"/>
</dbReference>
<comment type="subcellular location">
    <subcellularLocation>
        <location evidence="1">Cell outer membrane</location>
    </subcellularLocation>
</comment>
<keyword evidence="5" id="KW-0998">Cell outer membrane</keyword>
<reference evidence="8 9" key="1">
    <citation type="submission" date="2012-02" db="EMBL/GenBank/DDBJ databases">
        <title>The Genome Sequence of Bacteroides finegoldii CL09T03C10.</title>
        <authorList>
            <consortium name="The Broad Institute Genome Sequencing Platform"/>
            <person name="Earl A."/>
            <person name="Ward D."/>
            <person name="Feldgarden M."/>
            <person name="Gevers D."/>
            <person name="Zitomersky N.L."/>
            <person name="Coyne M.J."/>
            <person name="Comstock L.E."/>
            <person name="Young S.K."/>
            <person name="Zeng Q."/>
            <person name="Gargeya S."/>
            <person name="Fitzgerald M."/>
            <person name="Haas B."/>
            <person name="Abouelleil A."/>
            <person name="Alvarado L."/>
            <person name="Arachchi H.M."/>
            <person name="Berlin A."/>
            <person name="Chapman S.B."/>
            <person name="Gearin G."/>
            <person name="Goldberg J."/>
            <person name="Griggs A."/>
            <person name="Gujja S."/>
            <person name="Hansen M."/>
            <person name="Heiman D."/>
            <person name="Howarth C."/>
            <person name="Larimer J."/>
            <person name="Lui A."/>
            <person name="MacDonald P.J.P."/>
            <person name="McCowen C."/>
            <person name="Montmayeur A."/>
            <person name="Murphy C."/>
            <person name="Neiman D."/>
            <person name="Pearson M."/>
            <person name="Priest M."/>
            <person name="Roberts A."/>
            <person name="Saif S."/>
            <person name="Shea T."/>
            <person name="Sisk P."/>
            <person name="Stolte C."/>
            <person name="Sykes S."/>
            <person name="Wortman J."/>
            <person name="Nusbaum C."/>
            <person name="Birren B."/>
        </authorList>
    </citation>
    <scope>NUCLEOTIDE SEQUENCE [LARGE SCALE GENOMIC DNA]</scope>
    <source>
        <strain evidence="8 9">CL09T03C10</strain>
    </source>
</reference>
<dbReference type="PROSITE" id="PS51257">
    <property type="entry name" value="PROKAR_LIPOPROTEIN"/>
    <property type="match status" value="1"/>
</dbReference>
<dbReference type="Pfam" id="PF07980">
    <property type="entry name" value="SusD_RagB"/>
    <property type="match status" value="1"/>
</dbReference>
<evidence type="ECO:0000256" key="5">
    <source>
        <dbReference type="ARBA" id="ARBA00023237"/>
    </source>
</evidence>
<evidence type="ECO:0000256" key="3">
    <source>
        <dbReference type="ARBA" id="ARBA00022729"/>
    </source>
</evidence>
<evidence type="ECO:0000256" key="1">
    <source>
        <dbReference type="ARBA" id="ARBA00004442"/>
    </source>
</evidence>
<dbReference type="RefSeq" id="WP_007764851.1">
    <property type="nucleotide sequence ID" value="NZ_AKBZ01000002.1"/>
</dbReference>
<evidence type="ECO:0000313" key="8">
    <source>
        <dbReference type="EMBL" id="EKJ89493.1"/>
    </source>
</evidence>